<sequence length="90" mass="10079">MNSREEQLSAARRLLVEFGISLEEIANHAQVSHDIADHALQVDCMPRCPVVSLIRVQTAAEILLRQKGWDGDADVLWQDFYAMLSAQAES</sequence>
<dbReference type="RefSeq" id="WP_183411478.1">
    <property type="nucleotide sequence ID" value="NZ_JACHWY010000003.1"/>
</dbReference>
<gene>
    <name evidence="1" type="ORF">FHR99_002983</name>
</gene>
<reference evidence="1 2" key="1">
    <citation type="submission" date="2020-08" db="EMBL/GenBank/DDBJ databases">
        <title>Genomic Encyclopedia of Type Strains, Phase III (KMG-III): the genomes of soil and plant-associated and newly described type strains.</title>
        <authorList>
            <person name="Whitman W."/>
        </authorList>
    </citation>
    <scope>NUCLEOTIDE SEQUENCE [LARGE SCALE GENOMIC DNA]</scope>
    <source>
        <strain evidence="1 2">CECT 8654</strain>
    </source>
</reference>
<evidence type="ECO:0000313" key="2">
    <source>
        <dbReference type="Proteomes" id="UP000537130"/>
    </source>
</evidence>
<name>A0A7W4Z6N6_9GAMM</name>
<dbReference type="EMBL" id="JACHWY010000003">
    <property type="protein sequence ID" value="MBB3048709.1"/>
    <property type="molecule type" value="Genomic_DNA"/>
</dbReference>
<dbReference type="Proteomes" id="UP000537130">
    <property type="component" value="Unassembled WGS sequence"/>
</dbReference>
<dbReference type="AlphaFoldDB" id="A0A7W4Z6N6"/>
<keyword evidence="2" id="KW-1185">Reference proteome</keyword>
<proteinExistence type="predicted"/>
<organism evidence="1 2">
    <name type="scientific">Litorivivens lipolytica</name>
    <dbReference type="NCBI Taxonomy" id="1524264"/>
    <lineage>
        <taxon>Bacteria</taxon>
        <taxon>Pseudomonadati</taxon>
        <taxon>Pseudomonadota</taxon>
        <taxon>Gammaproteobacteria</taxon>
        <taxon>Litorivivens</taxon>
    </lineage>
</organism>
<protein>
    <submittedName>
        <fullName evidence="1">Uncharacterized protein</fullName>
    </submittedName>
</protein>
<accession>A0A7W4Z6N6</accession>
<comment type="caution">
    <text evidence="1">The sequence shown here is derived from an EMBL/GenBank/DDBJ whole genome shotgun (WGS) entry which is preliminary data.</text>
</comment>
<evidence type="ECO:0000313" key="1">
    <source>
        <dbReference type="EMBL" id="MBB3048709.1"/>
    </source>
</evidence>